<dbReference type="InterPro" id="IPR013767">
    <property type="entry name" value="PAS_fold"/>
</dbReference>
<dbReference type="SMART" id="SM00448">
    <property type="entry name" value="REC"/>
    <property type="match status" value="1"/>
</dbReference>
<reference evidence="9" key="1">
    <citation type="submission" date="2019-03" db="EMBL/GenBank/DDBJ databases">
        <authorList>
            <person name="Hao L."/>
        </authorList>
    </citation>
    <scope>NUCLEOTIDE SEQUENCE</scope>
</reference>
<dbReference type="Gene3D" id="3.30.450.20">
    <property type="entry name" value="PAS domain"/>
    <property type="match status" value="2"/>
</dbReference>
<dbReference type="SUPFAM" id="SSF47384">
    <property type="entry name" value="Homodimeric domain of signal transducing histidine kinase"/>
    <property type="match status" value="1"/>
</dbReference>
<dbReference type="InterPro" id="IPR003594">
    <property type="entry name" value="HATPase_dom"/>
</dbReference>
<evidence type="ECO:0000256" key="2">
    <source>
        <dbReference type="ARBA" id="ARBA00022679"/>
    </source>
</evidence>
<evidence type="ECO:0000256" key="3">
    <source>
        <dbReference type="ARBA" id="ARBA00022741"/>
    </source>
</evidence>
<dbReference type="EMBL" id="CAADRM010000165">
    <property type="protein sequence ID" value="VFU19077.1"/>
    <property type="molecule type" value="Genomic_DNA"/>
</dbReference>
<keyword evidence="5" id="KW-0067">ATP-binding</keyword>
<dbReference type="InterPro" id="IPR004358">
    <property type="entry name" value="Sig_transdc_His_kin-like_C"/>
</dbReference>
<dbReference type="SUPFAM" id="SSF55874">
    <property type="entry name" value="ATPase domain of HSP90 chaperone/DNA topoisomerase II/histidine kinase"/>
    <property type="match status" value="1"/>
</dbReference>
<feature type="domain" description="Histidine kinase" evidence="7">
    <location>
        <begin position="297"/>
        <end position="518"/>
    </location>
</feature>
<dbReference type="PROSITE" id="PS50109">
    <property type="entry name" value="HIS_KIN"/>
    <property type="match status" value="1"/>
</dbReference>
<dbReference type="SUPFAM" id="SSF52172">
    <property type="entry name" value="CheY-like"/>
    <property type="match status" value="1"/>
</dbReference>
<dbReference type="InterPro" id="IPR000014">
    <property type="entry name" value="PAS"/>
</dbReference>
<protein>
    <submittedName>
        <fullName evidence="9">Blue-light-activated protein</fullName>
    </submittedName>
</protein>
<dbReference type="GO" id="GO:0000155">
    <property type="term" value="F:phosphorelay sensor kinase activity"/>
    <property type="evidence" value="ECO:0007669"/>
    <property type="project" value="InterPro"/>
</dbReference>
<keyword evidence="3" id="KW-0547">Nucleotide-binding</keyword>
<dbReference type="Gene3D" id="3.30.565.10">
    <property type="entry name" value="Histidine kinase-like ATPase, C-terminal domain"/>
    <property type="match status" value="1"/>
</dbReference>
<dbReference type="AlphaFoldDB" id="A0A485M5Y6"/>
<evidence type="ECO:0000259" key="8">
    <source>
        <dbReference type="PROSITE" id="PS50110"/>
    </source>
</evidence>
<dbReference type="InterPro" id="IPR011006">
    <property type="entry name" value="CheY-like_superfamily"/>
</dbReference>
<dbReference type="Pfam" id="PF00989">
    <property type="entry name" value="PAS"/>
    <property type="match status" value="1"/>
</dbReference>
<dbReference type="PANTHER" id="PTHR43065:SF42">
    <property type="entry name" value="TWO-COMPONENT SENSOR PPRA"/>
    <property type="match status" value="1"/>
</dbReference>
<dbReference type="PROSITE" id="PS50110">
    <property type="entry name" value="RESPONSE_REGULATORY"/>
    <property type="match status" value="1"/>
</dbReference>
<organism evidence="9">
    <name type="scientific">anaerobic digester metagenome</name>
    <dbReference type="NCBI Taxonomy" id="1263854"/>
    <lineage>
        <taxon>unclassified sequences</taxon>
        <taxon>metagenomes</taxon>
        <taxon>ecological metagenomes</taxon>
    </lineage>
</organism>
<keyword evidence="1" id="KW-0597">Phosphoprotein</keyword>
<dbReference type="InterPro" id="IPR005467">
    <property type="entry name" value="His_kinase_dom"/>
</dbReference>
<dbReference type="GO" id="GO:0006355">
    <property type="term" value="P:regulation of DNA-templated transcription"/>
    <property type="evidence" value="ECO:0007669"/>
    <property type="project" value="InterPro"/>
</dbReference>
<dbReference type="InterPro" id="IPR035965">
    <property type="entry name" value="PAS-like_dom_sf"/>
</dbReference>
<evidence type="ECO:0000259" key="7">
    <source>
        <dbReference type="PROSITE" id="PS50109"/>
    </source>
</evidence>
<proteinExistence type="predicted"/>
<gene>
    <name evidence="9" type="ORF">SCFA_960011</name>
</gene>
<evidence type="ECO:0000256" key="6">
    <source>
        <dbReference type="ARBA" id="ARBA00023012"/>
    </source>
</evidence>
<dbReference type="CDD" id="cd00130">
    <property type="entry name" value="PAS"/>
    <property type="match status" value="1"/>
</dbReference>
<dbReference type="Gene3D" id="1.10.287.130">
    <property type="match status" value="1"/>
</dbReference>
<dbReference type="NCBIfam" id="TIGR00229">
    <property type="entry name" value="sensory_box"/>
    <property type="match status" value="1"/>
</dbReference>
<dbReference type="Pfam" id="PF08448">
    <property type="entry name" value="PAS_4"/>
    <property type="match status" value="1"/>
</dbReference>
<dbReference type="InterPro" id="IPR001789">
    <property type="entry name" value="Sig_transdc_resp-reg_receiver"/>
</dbReference>
<keyword evidence="2" id="KW-0808">Transferase</keyword>
<keyword evidence="4" id="KW-0418">Kinase</keyword>
<dbReference type="CDD" id="cd00082">
    <property type="entry name" value="HisKA"/>
    <property type="match status" value="1"/>
</dbReference>
<feature type="domain" description="Response regulatory" evidence="8">
    <location>
        <begin position="541"/>
        <end position="655"/>
    </location>
</feature>
<evidence type="ECO:0000256" key="4">
    <source>
        <dbReference type="ARBA" id="ARBA00022777"/>
    </source>
</evidence>
<dbReference type="GO" id="GO:0005524">
    <property type="term" value="F:ATP binding"/>
    <property type="evidence" value="ECO:0007669"/>
    <property type="project" value="UniProtKB-KW"/>
</dbReference>
<dbReference type="SUPFAM" id="SSF55785">
    <property type="entry name" value="PYP-like sensor domain (PAS domain)"/>
    <property type="match status" value="2"/>
</dbReference>
<sequence length="659" mass="73783">MDNNNTRDAYSAKEHAMRENENMSTILDRFISHVRETMDRVISPVYVKDAGLRYAWLNRAYADMIALSAMEHAIGKTEGDFFPFPAAGKLTPGENTVLDKGAPVRETLKDLSCPDGMSRSFVRTLAPIIIDGSAVGLLGILTEIPSPAVARDECQEQEAFFEDLFMNATAMAAITDRRGDILKLNRKATEMLLGKESMGQSVKGRNILEFIHEEDKQNVLKLWRESIQGKKEMNYQIRMKSHDGRVLYMLISGRPIIKGNQVVSFQYQALDMIDQKVQERNLLHSASVETLGQMAGGFAHDLNNILTVINGYSEMMLRSMDKSHPFYGKVFQICQAGTQASMLTQKILEFGTKNRPEPKEIDIDQELTEQETILRHVIEENIKLTIQRSAGIKKILIDPTQFAKVLLNLVINAKEAMPSGGEITITTDSLDVDEALAQQYDNIRPGRYLFLSVSDTGSGMSEEVKLHVFDPFFTTREKGKGVGLWIVNSIVKNYQGTIQVESTEGKGTTFRILLPFSGQDRPLPEEAPQGPARPSKATGKTILVVEDDDTVRELVNEILKHHGHHVLTACNGGDALQLARQYEGTIDLLITDMVMRRIDGIMLSKKMRTILPDIRVMLMSGYGEDVIRQEDLEDIVFLQKPFLPDDLTSKVDAVFNNPA</sequence>
<evidence type="ECO:0000313" key="9">
    <source>
        <dbReference type="EMBL" id="VFU19077.1"/>
    </source>
</evidence>
<evidence type="ECO:0000256" key="1">
    <source>
        <dbReference type="ARBA" id="ARBA00022553"/>
    </source>
</evidence>
<accession>A0A485M5Y6</accession>
<evidence type="ECO:0000256" key="5">
    <source>
        <dbReference type="ARBA" id="ARBA00022840"/>
    </source>
</evidence>
<dbReference type="Pfam" id="PF00072">
    <property type="entry name" value="Response_reg"/>
    <property type="match status" value="1"/>
</dbReference>
<dbReference type="SMART" id="SM00387">
    <property type="entry name" value="HATPase_c"/>
    <property type="match status" value="1"/>
</dbReference>
<dbReference type="InterPro" id="IPR036890">
    <property type="entry name" value="HATPase_C_sf"/>
</dbReference>
<dbReference type="Pfam" id="PF02518">
    <property type="entry name" value="HATPase_c"/>
    <property type="match status" value="1"/>
</dbReference>
<dbReference type="InterPro" id="IPR036097">
    <property type="entry name" value="HisK_dim/P_sf"/>
</dbReference>
<keyword evidence="6" id="KW-0902">Two-component regulatory system</keyword>
<dbReference type="SMART" id="SM00091">
    <property type="entry name" value="PAS"/>
    <property type="match status" value="1"/>
</dbReference>
<dbReference type="InterPro" id="IPR003661">
    <property type="entry name" value="HisK_dim/P_dom"/>
</dbReference>
<dbReference type="InterPro" id="IPR013656">
    <property type="entry name" value="PAS_4"/>
</dbReference>
<name>A0A485M5Y6_9ZZZZ</name>
<dbReference type="PRINTS" id="PR00344">
    <property type="entry name" value="BCTRLSENSOR"/>
</dbReference>
<dbReference type="Gene3D" id="3.40.50.2300">
    <property type="match status" value="1"/>
</dbReference>
<dbReference type="CDD" id="cd00156">
    <property type="entry name" value="REC"/>
    <property type="match status" value="1"/>
</dbReference>
<dbReference type="PANTHER" id="PTHR43065">
    <property type="entry name" value="SENSOR HISTIDINE KINASE"/>
    <property type="match status" value="1"/>
</dbReference>